<evidence type="ECO:0000256" key="1">
    <source>
        <dbReference type="ARBA" id="ARBA00023002"/>
    </source>
</evidence>
<dbReference type="Gene3D" id="3.40.50.720">
    <property type="entry name" value="NAD(P)-binding Rossmann-like Domain"/>
    <property type="match status" value="1"/>
</dbReference>
<dbReference type="PANTHER" id="PTHR43818:SF11">
    <property type="entry name" value="BCDNA.GH03377"/>
    <property type="match status" value="1"/>
</dbReference>
<dbReference type="InterPro" id="IPR050463">
    <property type="entry name" value="Gfo/Idh/MocA_oxidrdct_glycsds"/>
</dbReference>
<proteinExistence type="predicted"/>
<keyword evidence="5" id="KW-1185">Reference proteome</keyword>
<name>A0A0K6HN71_9HYPH</name>
<dbReference type="PANTHER" id="PTHR43818">
    <property type="entry name" value="BCDNA.GH03377"/>
    <property type="match status" value="1"/>
</dbReference>
<dbReference type="EMBL" id="CYHE01000001">
    <property type="protein sequence ID" value="CUA92324.1"/>
    <property type="molecule type" value="Genomic_DNA"/>
</dbReference>
<gene>
    <name evidence="4" type="ORF">Ga0061067_101447</name>
</gene>
<dbReference type="SUPFAM" id="SSF55347">
    <property type="entry name" value="Glyceraldehyde-3-phosphate dehydrogenase-like, C-terminal domain"/>
    <property type="match status" value="1"/>
</dbReference>
<feature type="domain" description="GFO/IDH/MocA-like oxidoreductase" evidence="3">
    <location>
        <begin position="138"/>
        <end position="263"/>
    </location>
</feature>
<dbReference type="InterPro" id="IPR055170">
    <property type="entry name" value="GFO_IDH_MocA-like_dom"/>
</dbReference>
<dbReference type="GO" id="GO:0000166">
    <property type="term" value="F:nucleotide binding"/>
    <property type="evidence" value="ECO:0007669"/>
    <property type="project" value="InterPro"/>
</dbReference>
<dbReference type="OrthoDB" id="9768836at2"/>
<dbReference type="InterPro" id="IPR036291">
    <property type="entry name" value="NAD(P)-bd_dom_sf"/>
</dbReference>
<dbReference type="Pfam" id="PF22725">
    <property type="entry name" value="GFO_IDH_MocA_C3"/>
    <property type="match status" value="1"/>
</dbReference>
<evidence type="ECO:0000313" key="5">
    <source>
        <dbReference type="Proteomes" id="UP000183900"/>
    </source>
</evidence>
<dbReference type="RefSeq" id="WP_055454159.1">
    <property type="nucleotide sequence ID" value="NZ_CYHE01000001.1"/>
</dbReference>
<dbReference type="Proteomes" id="UP000183900">
    <property type="component" value="Unassembled WGS sequence"/>
</dbReference>
<feature type="domain" description="Gfo/Idh/MocA-like oxidoreductase N-terminal" evidence="2">
    <location>
        <begin position="5"/>
        <end position="124"/>
    </location>
</feature>
<evidence type="ECO:0000313" key="4">
    <source>
        <dbReference type="EMBL" id="CUA92324.1"/>
    </source>
</evidence>
<keyword evidence="1" id="KW-0560">Oxidoreductase</keyword>
<evidence type="ECO:0000259" key="3">
    <source>
        <dbReference type="Pfam" id="PF22725"/>
    </source>
</evidence>
<dbReference type="InterPro" id="IPR000683">
    <property type="entry name" value="Gfo/Idh/MocA-like_OxRdtase_N"/>
</dbReference>
<dbReference type="Pfam" id="PF01408">
    <property type="entry name" value="GFO_IDH_MocA"/>
    <property type="match status" value="1"/>
</dbReference>
<sequence>MERAIRVGVIGVDHGHILGMAASMRAAGAQIVAWSTGVDTGDAERAAFRSLFPDVPQREEAAVLEDGSLDIILSAAVNADRARIAIAAMRHGKDVMVDKPGCTSLEQLAQIRQAQAETGRIWSVCFSERLQVESATLAGQLIAEGRIGKVVQTVGLGPHRLNAPTRPDWFWSRERSGGILTDICAHQFDQFLFFTGSTAARVVSAHAGNVANAERPGFQDFGEVLLEGSGGRGYARVDWLTPDGLPVWGDGRMTILGTEGFIELRKYIDIAGRPGKDHVFLSDRSGTQYLNAEGAGKPYFAALCADILARGESAMPQAHAFLATELALTAQQMAEAAGQGETAE</sequence>
<reference evidence="5" key="1">
    <citation type="submission" date="2015-08" db="EMBL/GenBank/DDBJ databases">
        <authorList>
            <person name="Varghese N."/>
        </authorList>
    </citation>
    <scope>NUCLEOTIDE SEQUENCE [LARGE SCALE GENOMIC DNA]</scope>
    <source>
        <strain evidence="5">DSM 23407</strain>
    </source>
</reference>
<evidence type="ECO:0000259" key="2">
    <source>
        <dbReference type="Pfam" id="PF01408"/>
    </source>
</evidence>
<accession>A0A0K6HN71</accession>
<dbReference type="Gene3D" id="3.30.360.10">
    <property type="entry name" value="Dihydrodipicolinate Reductase, domain 2"/>
    <property type="match status" value="1"/>
</dbReference>
<protein>
    <submittedName>
        <fullName evidence="4">Predicted dehydrogenase</fullName>
    </submittedName>
</protein>
<organism evidence="4 5">
    <name type="scientific">Pannonibacter indicus</name>
    <dbReference type="NCBI Taxonomy" id="466044"/>
    <lineage>
        <taxon>Bacteria</taxon>
        <taxon>Pseudomonadati</taxon>
        <taxon>Pseudomonadota</taxon>
        <taxon>Alphaproteobacteria</taxon>
        <taxon>Hyphomicrobiales</taxon>
        <taxon>Stappiaceae</taxon>
        <taxon>Pannonibacter</taxon>
    </lineage>
</organism>
<dbReference type="GO" id="GO:0016491">
    <property type="term" value="F:oxidoreductase activity"/>
    <property type="evidence" value="ECO:0007669"/>
    <property type="project" value="UniProtKB-KW"/>
</dbReference>
<dbReference type="SUPFAM" id="SSF51735">
    <property type="entry name" value="NAD(P)-binding Rossmann-fold domains"/>
    <property type="match status" value="1"/>
</dbReference>
<dbReference type="AlphaFoldDB" id="A0A0K6HN71"/>